<keyword evidence="1" id="KW-0812">Transmembrane</keyword>
<evidence type="ECO:0000313" key="2">
    <source>
        <dbReference type="EMBL" id="KAK3195799.1"/>
    </source>
</evidence>
<organism evidence="2 3">
    <name type="scientific">Dipteronia sinensis</name>
    <dbReference type="NCBI Taxonomy" id="43782"/>
    <lineage>
        <taxon>Eukaryota</taxon>
        <taxon>Viridiplantae</taxon>
        <taxon>Streptophyta</taxon>
        <taxon>Embryophyta</taxon>
        <taxon>Tracheophyta</taxon>
        <taxon>Spermatophyta</taxon>
        <taxon>Magnoliopsida</taxon>
        <taxon>eudicotyledons</taxon>
        <taxon>Gunneridae</taxon>
        <taxon>Pentapetalae</taxon>
        <taxon>rosids</taxon>
        <taxon>malvids</taxon>
        <taxon>Sapindales</taxon>
        <taxon>Sapindaceae</taxon>
        <taxon>Hippocastanoideae</taxon>
        <taxon>Acereae</taxon>
        <taxon>Dipteronia</taxon>
    </lineage>
</organism>
<dbReference type="Proteomes" id="UP001281410">
    <property type="component" value="Unassembled WGS sequence"/>
</dbReference>
<sequence>MVGSIGIGYWLNFGFKSRRTKGLFRIVVVALLGSGIWASGFANQLNYSHNKLPEMLDFKDSGSCFASPFVWSSSMDCWMLYFKAWY</sequence>
<evidence type="ECO:0000256" key="1">
    <source>
        <dbReference type="SAM" id="Phobius"/>
    </source>
</evidence>
<reference evidence="2" key="1">
    <citation type="journal article" date="2023" name="Plant J.">
        <title>Genome sequences and population genomics provide insights into the demographic history, inbreeding, and mutation load of two 'living fossil' tree species of Dipteronia.</title>
        <authorList>
            <person name="Feng Y."/>
            <person name="Comes H.P."/>
            <person name="Chen J."/>
            <person name="Zhu S."/>
            <person name="Lu R."/>
            <person name="Zhang X."/>
            <person name="Li P."/>
            <person name="Qiu J."/>
            <person name="Olsen K.M."/>
            <person name="Qiu Y."/>
        </authorList>
    </citation>
    <scope>NUCLEOTIDE SEQUENCE</scope>
    <source>
        <strain evidence="2">NBL</strain>
    </source>
</reference>
<dbReference type="AlphaFoldDB" id="A0AAE0DZV9"/>
<name>A0AAE0DZV9_9ROSI</name>
<feature type="transmembrane region" description="Helical" evidence="1">
    <location>
        <begin position="23"/>
        <end position="45"/>
    </location>
</feature>
<evidence type="ECO:0000313" key="3">
    <source>
        <dbReference type="Proteomes" id="UP001281410"/>
    </source>
</evidence>
<keyword evidence="1" id="KW-0472">Membrane</keyword>
<protein>
    <submittedName>
        <fullName evidence="2">Uncharacterized protein</fullName>
    </submittedName>
</protein>
<comment type="caution">
    <text evidence="2">The sequence shown here is derived from an EMBL/GenBank/DDBJ whole genome shotgun (WGS) entry which is preliminary data.</text>
</comment>
<keyword evidence="3" id="KW-1185">Reference proteome</keyword>
<accession>A0AAE0DZV9</accession>
<keyword evidence="1" id="KW-1133">Transmembrane helix</keyword>
<dbReference type="EMBL" id="JANJYJ010000008">
    <property type="protein sequence ID" value="KAK3195799.1"/>
    <property type="molecule type" value="Genomic_DNA"/>
</dbReference>
<proteinExistence type="predicted"/>
<gene>
    <name evidence="2" type="ORF">Dsin_027109</name>
</gene>